<dbReference type="PANTHER" id="PTHR33116">
    <property type="entry name" value="REVERSE TRANSCRIPTASE ZINC-BINDING DOMAIN-CONTAINING PROTEIN-RELATED-RELATED"/>
    <property type="match status" value="1"/>
</dbReference>
<accession>A0AAW2XUK7</accession>
<gene>
    <name evidence="1" type="ORF">Slati_0391000</name>
</gene>
<organism evidence="1">
    <name type="scientific">Sesamum latifolium</name>
    <dbReference type="NCBI Taxonomy" id="2727402"/>
    <lineage>
        <taxon>Eukaryota</taxon>
        <taxon>Viridiplantae</taxon>
        <taxon>Streptophyta</taxon>
        <taxon>Embryophyta</taxon>
        <taxon>Tracheophyta</taxon>
        <taxon>Spermatophyta</taxon>
        <taxon>Magnoliopsida</taxon>
        <taxon>eudicotyledons</taxon>
        <taxon>Gunneridae</taxon>
        <taxon>Pentapetalae</taxon>
        <taxon>asterids</taxon>
        <taxon>lamiids</taxon>
        <taxon>Lamiales</taxon>
        <taxon>Pedaliaceae</taxon>
        <taxon>Sesamum</taxon>
    </lineage>
</organism>
<comment type="caution">
    <text evidence="1">The sequence shown here is derived from an EMBL/GenBank/DDBJ whole genome shotgun (WGS) entry which is preliminary data.</text>
</comment>
<dbReference type="PANTHER" id="PTHR33116:SF78">
    <property type="entry name" value="OS12G0587133 PROTEIN"/>
    <property type="match status" value="1"/>
</dbReference>
<sequence>MRQFLWQGSSGRGYAKVSWLRICSPKTEGGLGIRRVLHLNQALMLKQVWRILQEDEQSIWVQWVLTYRLRTQTMIGDGRKFKLWTDP</sequence>
<reference evidence="1" key="1">
    <citation type="submission" date="2020-06" db="EMBL/GenBank/DDBJ databases">
        <authorList>
            <person name="Li T."/>
            <person name="Hu X."/>
            <person name="Zhang T."/>
            <person name="Song X."/>
            <person name="Zhang H."/>
            <person name="Dai N."/>
            <person name="Sheng W."/>
            <person name="Hou X."/>
            <person name="Wei L."/>
        </authorList>
    </citation>
    <scope>NUCLEOTIDE SEQUENCE</scope>
    <source>
        <strain evidence="1">KEN1</strain>
        <tissue evidence="1">Leaf</tissue>
    </source>
</reference>
<evidence type="ECO:0000313" key="1">
    <source>
        <dbReference type="EMBL" id="KAL0457638.1"/>
    </source>
</evidence>
<proteinExistence type="predicted"/>
<dbReference type="EMBL" id="JACGWN010000002">
    <property type="protein sequence ID" value="KAL0457638.1"/>
    <property type="molecule type" value="Genomic_DNA"/>
</dbReference>
<name>A0AAW2XUK7_9LAMI</name>
<dbReference type="AlphaFoldDB" id="A0AAW2XUK7"/>
<protein>
    <submittedName>
        <fullName evidence="1">Ribonuclease H protein</fullName>
    </submittedName>
</protein>
<reference evidence="1" key="2">
    <citation type="journal article" date="2024" name="Plant">
        <title>Genomic evolution and insights into agronomic trait innovations of Sesamum species.</title>
        <authorList>
            <person name="Miao H."/>
            <person name="Wang L."/>
            <person name="Qu L."/>
            <person name="Liu H."/>
            <person name="Sun Y."/>
            <person name="Le M."/>
            <person name="Wang Q."/>
            <person name="Wei S."/>
            <person name="Zheng Y."/>
            <person name="Lin W."/>
            <person name="Duan Y."/>
            <person name="Cao H."/>
            <person name="Xiong S."/>
            <person name="Wang X."/>
            <person name="Wei L."/>
            <person name="Li C."/>
            <person name="Ma Q."/>
            <person name="Ju M."/>
            <person name="Zhao R."/>
            <person name="Li G."/>
            <person name="Mu C."/>
            <person name="Tian Q."/>
            <person name="Mei H."/>
            <person name="Zhang T."/>
            <person name="Gao T."/>
            <person name="Zhang H."/>
        </authorList>
    </citation>
    <scope>NUCLEOTIDE SEQUENCE</scope>
    <source>
        <strain evidence="1">KEN1</strain>
    </source>
</reference>